<dbReference type="InterPro" id="IPR043129">
    <property type="entry name" value="ATPase_NBD"/>
</dbReference>
<dbReference type="GO" id="GO:0005524">
    <property type="term" value="F:ATP binding"/>
    <property type="evidence" value="ECO:0007669"/>
    <property type="project" value="UniProtKB-KW"/>
</dbReference>
<dbReference type="PANTHER" id="PTHR14187:SF5">
    <property type="entry name" value="HEAT SHOCK 70 KDA PROTEIN 12A"/>
    <property type="match status" value="1"/>
</dbReference>
<dbReference type="Gene3D" id="3.90.640.10">
    <property type="entry name" value="Actin, Chain A, domain 4"/>
    <property type="match status" value="1"/>
</dbReference>
<name>A0ABD3WYJ3_SINWO</name>
<dbReference type="AlphaFoldDB" id="A0ABD3WYJ3"/>
<sequence>MAFPITVAIDFGTTFSGYAFSLYTDFKTDPLQICAPSGWNAGTLLSQKTPTCVLLKPDKTFSHFGYEAEDKYKELAEQKVHKEWYYFRRFKMILHNKPGLRRETTIEDEFGKSLQAKEVFAHGIRYLKTHALKLMDIQGKQMDESDIGWVLTVPAIWSDGARQFMREAAQSCGIENHQLTIALEPEAAALYCKYLPMGKLTGSDDSGFSAFSVGTKYMLIDLGGGTADITVHEVESAEAVRELHKPSGGAWGGVKVDEAFLDLLKDLAGADVVRTFTEEYTEDFLDLFREFELVKRQIKLDMTEKPKVRVKIPVSFYDIFKSKRNKSLKECLPQTGQYAGKMECLADKMVIDAEVMKSLFKKNINNIVEHIQDVLGELPVRGTNILLLVGGFSESFIVHESIRRRFSNMKVLVPFDAGLAVLKGAVIYGHKPMSIASRMCRLTYGIAVSKLYQAGQPEEKKYTDSHGRVLVKDVFHKYVEMDTPVKVGDFQTSVALSASRDQGVGRIRVYSSNKKSPNFVTDKGCTLLGEILIELEEEDEGGRYDVRMAFGGTEIIVEATEQTTRKTQRATFDFLID</sequence>
<dbReference type="Pfam" id="PF00012">
    <property type="entry name" value="HSP70"/>
    <property type="match status" value="1"/>
</dbReference>
<keyword evidence="5" id="KW-1185">Reference proteome</keyword>
<comment type="similarity">
    <text evidence="1">Belongs to the heat shock protein 70 family.</text>
</comment>
<evidence type="ECO:0000256" key="1">
    <source>
        <dbReference type="ARBA" id="ARBA00007381"/>
    </source>
</evidence>
<keyword evidence="3" id="KW-0067">ATP-binding</keyword>
<comment type="caution">
    <text evidence="4">The sequence shown here is derived from an EMBL/GenBank/DDBJ whole genome shotgun (WGS) entry which is preliminary data.</text>
</comment>
<dbReference type="EMBL" id="JBJQND010000004">
    <property type="protein sequence ID" value="KAL3878441.1"/>
    <property type="molecule type" value="Genomic_DNA"/>
</dbReference>
<dbReference type="PANTHER" id="PTHR14187">
    <property type="entry name" value="ALPHA KINASE/ELONGATION FACTOR 2 KINASE"/>
    <property type="match status" value="1"/>
</dbReference>
<evidence type="ECO:0000313" key="5">
    <source>
        <dbReference type="Proteomes" id="UP001634394"/>
    </source>
</evidence>
<organism evidence="4 5">
    <name type="scientific">Sinanodonta woodiana</name>
    <name type="common">Chinese pond mussel</name>
    <name type="synonym">Anodonta woodiana</name>
    <dbReference type="NCBI Taxonomy" id="1069815"/>
    <lineage>
        <taxon>Eukaryota</taxon>
        <taxon>Metazoa</taxon>
        <taxon>Spiralia</taxon>
        <taxon>Lophotrochozoa</taxon>
        <taxon>Mollusca</taxon>
        <taxon>Bivalvia</taxon>
        <taxon>Autobranchia</taxon>
        <taxon>Heteroconchia</taxon>
        <taxon>Palaeoheterodonta</taxon>
        <taxon>Unionida</taxon>
        <taxon>Unionoidea</taxon>
        <taxon>Unionidae</taxon>
        <taxon>Unioninae</taxon>
        <taxon>Sinanodonta</taxon>
    </lineage>
</organism>
<dbReference type="SUPFAM" id="SSF53067">
    <property type="entry name" value="Actin-like ATPase domain"/>
    <property type="match status" value="2"/>
</dbReference>
<reference evidence="4 5" key="1">
    <citation type="submission" date="2024-11" db="EMBL/GenBank/DDBJ databases">
        <title>Chromosome-level genome assembly of the freshwater bivalve Anodonta woodiana.</title>
        <authorList>
            <person name="Chen X."/>
        </authorList>
    </citation>
    <scope>NUCLEOTIDE SEQUENCE [LARGE SCALE GENOMIC DNA]</scope>
    <source>
        <strain evidence="4">MN2024</strain>
        <tissue evidence="4">Gills</tissue>
    </source>
</reference>
<evidence type="ECO:0000256" key="3">
    <source>
        <dbReference type="ARBA" id="ARBA00022840"/>
    </source>
</evidence>
<gene>
    <name evidence="4" type="ORF">ACJMK2_030791</name>
</gene>
<dbReference type="CDD" id="cd10229">
    <property type="entry name" value="ASKHA_NBD_HSP70_HSPA12"/>
    <property type="match status" value="1"/>
</dbReference>
<dbReference type="Gene3D" id="3.30.420.40">
    <property type="match status" value="2"/>
</dbReference>
<evidence type="ECO:0000313" key="4">
    <source>
        <dbReference type="EMBL" id="KAL3878441.1"/>
    </source>
</evidence>
<dbReference type="Proteomes" id="UP001634394">
    <property type="component" value="Unassembled WGS sequence"/>
</dbReference>
<proteinExistence type="inferred from homology"/>
<evidence type="ECO:0000256" key="2">
    <source>
        <dbReference type="ARBA" id="ARBA00022741"/>
    </source>
</evidence>
<keyword evidence="2" id="KW-0547">Nucleotide-binding</keyword>
<dbReference type="InterPro" id="IPR013126">
    <property type="entry name" value="Hsp_70_fam"/>
</dbReference>
<accession>A0ABD3WYJ3</accession>
<protein>
    <submittedName>
        <fullName evidence="4">Uncharacterized protein</fullName>
    </submittedName>
</protein>